<gene>
    <name evidence="2" type="ORF">D7Z94_11675</name>
</gene>
<organism evidence="2 3">
    <name type="scientific">Ulvibacterium marinum</name>
    <dbReference type="NCBI Taxonomy" id="2419782"/>
    <lineage>
        <taxon>Bacteria</taxon>
        <taxon>Pseudomonadati</taxon>
        <taxon>Bacteroidota</taxon>
        <taxon>Flavobacteriia</taxon>
        <taxon>Flavobacteriales</taxon>
        <taxon>Flavobacteriaceae</taxon>
        <taxon>Ulvibacterium</taxon>
    </lineage>
</organism>
<dbReference type="SUPFAM" id="SSF55811">
    <property type="entry name" value="Nudix"/>
    <property type="match status" value="1"/>
</dbReference>
<feature type="domain" description="Nudix hydrolase" evidence="1">
    <location>
        <begin position="17"/>
        <end position="176"/>
    </location>
</feature>
<name>A0A3B0C634_9FLAO</name>
<evidence type="ECO:0000259" key="1">
    <source>
        <dbReference type="PROSITE" id="PS51462"/>
    </source>
</evidence>
<proteinExistence type="predicted"/>
<evidence type="ECO:0000313" key="2">
    <source>
        <dbReference type="EMBL" id="RKN81563.1"/>
    </source>
</evidence>
<dbReference type="Pfam" id="PF21906">
    <property type="entry name" value="WHD_NrtR"/>
    <property type="match status" value="1"/>
</dbReference>
<keyword evidence="3" id="KW-1185">Reference proteome</keyword>
<dbReference type="InterPro" id="IPR015797">
    <property type="entry name" value="NUDIX_hydrolase-like_dom_sf"/>
</dbReference>
<accession>A0A3B0C634</accession>
<dbReference type="PANTHER" id="PTHR43736">
    <property type="entry name" value="ADP-RIBOSE PYROPHOSPHATASE"/>
    <property type="match status" value="1"/>
</dbReference>
<dbReference type="PANTHER" id="PTHR43736:SF4">
    <property type="entry name" value="SLR1690 PROTEIN"/>
    <property type="match status" value="1"/>
</dbReference>
<protein>
    <submittedName>
        <fullName evidence="2">NUDIX domain-containing protein</fullName>
    </submittedName>
</protein>
<dbReference type="PROSITE" id="PS51462">
    <property type="entry name" value="NUDIX"/>
    <property type="match status" value="1"/>
</dbReference>
<dbReference type="CDD" id="cd18873">
    <property type="entry name" value="NUDIX_NadM_like"/>
    <property type="match status" value="1"/>
</dbReference>
<reference evidence="2 3" key="1">
    <citation type="submission" date="2018-10" db="EMBL/GenBank/DDBJ databases">
        <title>Ulvibacterium marinum gen. nov., sp. nov., a novel marine bacterium of the family Flavobacteriaceae, isolated from a culture of the green alga Ulva prolifera.</title>
        <authorList>
            <person name="Zhang Z."/>
        </authorList>
    </citation>
    <scope>NUCLEOTIDE SEQUENCE [LARGE SCALE GENOMIC DNA]</scope>
    <source>
        <strain evidence="2 3">CCMM003</strain>
    </source>
</reference>
<dbReference type="SUPFAM" id="SSF46785">
    <property type="entry name" value="Winged helix' DNA-binding domain"/>
    <property type="match status" value="1"/>
</dbReference>
<evidence type="ECO:0000313" key="3">
    <source>
        <dbReference type="Proteomes" id="UP000276603"/>
    </source>
</evidence>
<dbReference type="InterPro" id="IPR054105">
    <property type="entry name" value="WHD_NrtR"/>
</dbReference>
<dbReference type="Gene3D" id="1.10.10.10">
    <property type="entry name" value="Winged helix-like DNA-binding domain superfamily/Winged helix DNA-binding domain"/>
    <property type="match status" value="1"/>
</dbReference>
<dbReference type="OrthoDB" id="9786141at2"/>
<dbReference type="EMBL" id="RBCJ01000002">
    <property type="protein sequence ID" value="RKN81563.1"/>
    <property type="molecule type" value="Genomic_DNA"/>
</dbReference>
<dbReference type="InterPro" id="IPR000086">
    <property type="entry name" value="NUDIX_hydrolase_dom"/>
</dbReference>
<dbReference type="InterPro" id="IPR036388">
    <property type="entry name" value="WH-like_DNA-bd_sf"/>
</dbReference>
<dbReference type="Gene3D" id="3.90.79.10">
    <property type="entry name" value="Nucleoside Triphosphate Pyrophosphohydrolase"/>
    <property type="match status" value="1"/>
</dbReference>
<dbReference type="Pfam" id="PF00293">
    <property type="entry name" value="NUDIX"/>
    <property type="match status" value="1"/>
</dbReference>
<dbReference type="RefSeq" id="WP_120711717.1">
    <property type="nucleotide sequence ID" value="NZ_RBCJ01000002.1"/>
</dbReference>
<dbReference type="InterPro" id="IPR036390">
    <property type="entry name" value="WH_DNA-bd_sf"/>
</dbReference>
<comment type="caution">
    <text evidence="2">The sequence shown here is derived from an EMBL/GenBank/DDBJ whole genome shotgun (WGS) entry which is preliminary data.</text>
</comment>
<dbReference type="Proteomes" id="UP000276603">
    <property type="component" value="Unassembled WGS sequence"/>
</dbReference>
<dbReference type="AlphaFoldDB" id="A0A3B0C634"/>
<sequence>MNQELNEHVAQLVNDCLPGNSIDCVILGYENQQLKILLLQWKNKDVWSLPGGFILKDEDIDQAAHRILEERTGLKSIFLNQFYTFGSRERSQMNGVIQAKRTQEMLRELEIDNPSFVHWIQGRFITTGYFALTDIRKTHPQPDFLSEKCEWKALDDLPELILDHGQIIEKALEHLRIQLNYLPIGLSLLPEKFTMQDIQKLYEALLQKKLERSNFQRKMLSLGIFIRLEKQLTGAANKAPYLYCFDKVKYNKLVSKGIGFSY</sequence>